<keyword evidence="1" id="KW-0444">Lipid biosynthesis</keyword>
<dbReference type="GO" id="GO:0003989">
    <property type="term" value="F:acetyl-CoA carboxylase activity"/>
    <property type="evidence" value="ECO:0007669"/>
    <property type="project" value="InterPro"/>
</dbReference>
<dbReference type="InterPro" id="IPR011053">
    <property type="entry name" value="Single_hybrid_motif"/>
</dbReference>
<gene>
    <name evidence="4" type="ORF">CCAM_LOCUS23914</name>
</gene>
<sequence length="126" mass="13258">MDYEIIIRKKEALPQANIMAAPASIEQPSFHQPIAQQLLPPAPAPSPAPTPAPVAAPSLPSTAPAKPSSSHHQQKAPMAGTFYHAPSPGAPPFVKVGDKVSKGQLLCIIEAMKLMNEIEPLFSIAP</sequence>
<feature type="domain" description="Lipoyl-binding" evidence="3">
    <location>
        <begin position="71"/>
        <end position="126"/>
    </location>
</feature>
<proteinExistence type="predicted"/>
<dbReference type="OrthoDB" id="196847at2759"/>
<dbReference type="Gene3D" id="2.40.50.100">
    <property type="match status" value="1"/>
</dbReference>
<dbReference type="AlphaFoldDB" id="A0A484M2B1"/>
<evidence type="ECO:0000259" key="3">
    <source>
        <dbReference type="PROSITE" id="PS50968"/>
    </source>
</evidence>
<comment type="pathway">
    <text evidence="1">Lipid metabolism; fatty acid biosynthesis.</text>
</comment>
<dbReference type="PRINTS" id="PR01071">
    <property type="entry name" value="ACOABIOTINCC"/>
</dbReference>
<dbReference type="GO" id="GO:0009317">
    <property type="term" value="C:acetyl-CoA carboxylase complex"/>
    <property type="evidence" value="ECO:0007669"/>
    <property type="project" value="InterPro"/>
</dbReference>
<keyword evidence="1" id="KW-0275">Fatty acid biosynthesis</keyword>
<dbReference type="InterPro" id="IPR001249">
    <property type="entry name" value="AcCoA_biotinCC"/>
</dbReference>
<dbReference type="Proteomes" id="UP000595140">
    <property type="component" value="Unassembled WGS sequence"/>
</dbReference>
<keyword evidence="1" id="KW-0150">Chloroplast</keyword>
<evidence type="ECO:0000313" key="5">
    <source>
        <dbReference type="Proteomes" id="UP000595140"/>
    </source>
</evidence>
<accession>A0A484M2B1</accession>
<keyword evidence="1" id="KW-0934">Plastid</keyword>
<protein>
    <recommendedName>
        <fullName evidence="1">Biotin carboxyl carrier protein of acetyl-CoA carboxylase</fullName>
    </recommendedName>
</protein>
<dbReference type="UniPathway" id="UPA00094"/>
<dbReference type="EMBL" id="OOIL02002322">
    <property type="protein sequence ID" value="VFQ82138.1"/>
    <property type="molecule type" value="Genomic_DNA"/>
</dbReference>
<feature type="region of interest" description="Disordered" evidence="2">
    <location>
        <begin position="29"/>
        <end position="84"/>
    </location>
</feature>
<feature type="compositionally biased region" description="Pro residues" evidence="2">
    <location>
        <begin position="40"/>
        <end position="54"/>
    </location>
</feature>
<dbReference type="Pfam" id="PF00364">
    <property type="entry name" value="Biotin_lipoyl"/>
    <property type="match status" value="1"/>
</dbReference>
<feature type="compositionally biased region" description="Low complexity" evidence="2">
    <location>
        <begin position="55"/>
        <end position="70"/>
    </location>
</feature>
<dbReference type="GO" id="GO:0006633">
    <property type="term" value="P:fatty acid biosynthetic process"/>
    <property type="evidence" value="ECO:0007669"/>
    <property type="project" value="UniProtKB-UniPathway"/>
</dbReference>
<reference evidence="4 5" key="1">
    <citation type="submission" date="2018-04" db="EMBL/GenBank/DDBJ databases">
        <authorList>
            <person name="Vogel A."/>
        </authorList>
    </citation>
    <scope>NUCLEOTIDE SEQUENCE [LARGE SCALE GENOMIC DNA]</scope>
</reference>
<organism evidence="4 5">
    <name type="scientific">Cuscuta campestris</name>
    <dbReference type="NCBI Taxonomy" id="132261"/>
    <lineage>
        <taxon>Eukaryota</taxon>
        <taxon>Viridiplantae</taxon>
        <taxon>Streptophyta</taxon>
        <taxon>Embryophyta</taxon>
        <taxon>Tracheophyta</taxon>
        <taxon>Spermatophyta</taxon>
        <taxon>Magnoliopsida</taxon>
        <taxon>eudicotyledons</taxon>
        <taxon>Gunneridae</taxon>
        <taxon>Pentapetalae</taxon>
        <taxon>asterids</taxon>
        <taxon>lamiids</taxon>
        <taxon>Solanales</taxon>
        <taxon>Convolvulaceae</taxon>
        <taxon>Cuscuteae</taxon>
        <taxon>Cuscuta</taxon>
        <taxon>Cuscuta subgen. Grammica</taxon>
        <taxon>Cuscuta sect. Cleistogrammica</taxon>
    </lineage>
</organism>
<dbReference type="SUPFAM" id="SSF51230">
    <property type="entry name" value="Single hybrid motif"/>
    <property type="match status" value="1"/>
</dbReference>
<dbReference type="GO" id="GO:0009507">
    <property type="term" value="C:chloroplast"/>
    <property type="evidence" value="ECO:0007669"/>
    <property type="project" value="UniProtKB-SubCell"/>
</dbReference>
<keyword evidence="1" id="KW-0443">Lipid metabolism</keyword>
<comment type="function">
    <text evidence="1">This protein is a component of the acetyl coenzyme A carboxylase complex; first, biotin carboxylase catalyzes the carboxylation of the carrier protein and then the transcarboxylase transfers the carboxyl group to form malonyl-CoA.</text>
</comment>
<dbReference type="PROSITE" id="PS50968">
    <property type="entry name" value="BIOTINYL_LIPOYL"/>
    <property type="match status" value="1"/>
</dbReference>
<dbReference type="InterPro" id="IPR000089">
    <property type="entry name" value="Biotin_lipoyl"/>
</dbReference>
<name>A0A484M2B1_9ASTE</name>
<evidence type="ECO:0000256" key="1">
    <source>
        <dbReference type="RuleBase" id="RU364072"/>
    </source>
</evidence>
<keyword evidence="1" id="KW-0092">Biotin</keyword>
<keyword evidence="5" id="KW-1185">Reference proteome</keyword>
<evidence type="ECO:0000313" key="4">
    <source>
        <dbReference type="EMBL" id="VFQ82138.1"/>
    </source>
</evidence>
<dbReference type="CDD" id="cd06850">
    <property type="entry name" value="biotinyl_domain"/>
    <property type="match status" value="1"/>
</dbReference>
<keyword evidence="1" id="KW-0276">Fatty acid metabolism</keyword>
<evidence type="ECO:0000256" key="2">
    <source>
        <dbReference type="SAM" id="MobiDB-lite"/>
    </source>
</evidence>
<comment type="subcellular location">
    <subcellularLocation>
        <location evidence="1">Plastid</location>
        <location evidence="1">Chloroplast</location>
    </subcellularLocation>
</comment>